<sequence length="105" mass="11900">MPDPERETVKALDRERKIQRAALTTDLEQARHDLHPQTLLQRWSARQRDRLLSATGTAKQKVANNAPAIGLAGIGILLFSLRKPISGWMNKFRDSRPETDKDDAQ</sequence>
<organism evidence="1 2">
    <name type="scientific">Sphingorhabdus pulchriflava</name>
    <dbReference type="NCBI Taxonomy" id="2292257"/>
    <lineage>
        <taxon>Bacteria</taxon>
        <taxon>Pseudomonadati</taxon>
        <taxon>Pseudomonadota</taxon>
        <taxon>Alphaproteobacteria</taxon>
        <taxon>Sphingomonadales</taxon>
        <taxon>Sphingomonadaceae</taxon>
        <taxon>Sphingorhabdus</taxon>
    </lineage>
</organism>
<dbReference type="OrthoDB" id="7595154at2"/>
<protein>
    <submittedName>
        <fullName evidence="1">Uncharacterized protein</fullName>
    </submittedName>
</protein>
<dbReference type="EMBL" id="QRGP01000001">
    <property type="protein sequence ID" value="RDV06806.1"/>
    <property type="molecule type" value="Genomic_DNA"/>
</dbReference>
<name>A0A371BGU1_9SPHN</name>
<keyword evidence="2" id="KW-1185">Reference proteome</keyword>
<proteinExistence type="predicted"/>
<reference evidence="2" key="1">
    <citation type="submission" date="2018-08" db="EMBL/GenBank/DDBJ databases">
        <authorList>
            <person name="Kim S.-J."/>
            <person name="Jung G.-Y."/>
        </authorList>
    </citation>
    <scope>NUCLEOTIDE SEQUENCE [LARGE SCALE GENOMIC DNA]</scope>
    <source>
        <strain evidence="2">GY_G</strain>
    </source>
</reference>
<dbReference type="RefSeq" id="WP_115548353.1">
    <property type="nucleotide sequence ID" value="NZ_QRGP01000001.1"/>
</dbReference>
<dbReference type="AlphaFoldDB" id="A0A371BGU1"/>
<accession>A0A371BGU1</accession>
<evidence type="ECO:0000313" key="2">
    <source>
        <dbReference type="Proteomes" id="UP000263833"/>
    </source>
</evidence>
<dbReference type="Proteomes" id="UP000263833">
    <property type="component" value="Unassembled WGS sequence"/>
</dbReference>
<comment type="caution">
    <text evidence="1">The sequence shown here is derived from an EMBL/GenBank/DDBJ whole genome shotgun (WGS) entry which is preliminary data.</text>
</comment>
<evidence type="ECO:0000313" key="1">
    <source>
        <dbReference type="EMBL" id="RDV06806.1"/>
    </source>
</evidence>
<gene>
    <name evidence="1" type="ORF">DXH95_05235</name>
</gene>